<dbReference type="Pfam" id="PF00300">
    <property type="entry name" value="His_Phos_1"/>
    <property type="match status" value="1"/>
</dbReference>
<keyword evidence="4" id="KW-1185">Reference proteome</keyword>
<evidence type="ECO:0000256" key="2">
    <source>
        <dbReference type="PIRSR" id="PIRSR613078-2"/>
    </source>
</evidence>
<evidence type="ECO:0000256" key="1">
    <source>
        <dbReference type="PIRSR" id="PIRSR613078-1"/>
    </source>
</evidence>
<evidence type="ECO:0000313" key="4">
    <source>
        <dbReference type="Proteomes" id="UP000516446"/>
    </source>
</evidence>
<protein>
    <submittedName>
        <fullName evidence="3">Histidine phosphatase family protein</fullName>
    </submittedName>
</protein>
<sequence length="220" mass="24792">MTKLYFIRHGKTEWNNEGRFQGAQGDSPLLPESYEQIEKLGNYLQDIEFKHAFISPLRRARLTAEGTLSLLKNRPSMTLNSGLIEFKLGAWEGQTFAAVKKNQAEQYEAWRNHPDQYDATQVPGAETFEAVQKRFKYAVDEAVRAYGGEDVNLIFFAHGMLLTIGIETLLEKPLAQLRARGGLSNTSTSILETNDGQTYHEISRNDTSYLGVIDDPSNTI</sequence>
<dbReference type="InterPro" id="IPR050275">
    <property type="entry name" value="PGM_Phosphatase"/>
</dbReference>
<organism evidence="3 4">
    <name type="scientific">Weissella koreensis</name>
    <dbReference type="NCBI Taxonomy" id="165096"/>
    <lineage>
        <taxon>Bacteria</taxon>
        <taxon>Bacillati</taxon>
        <taxon>Bacillota</taxon>
        <taxon>Bacilli</taxon>
        <taxon>Lactobacillales</taxon>
        <taxon>Lactobacillaceae</taxon>
        <taxon>Weissella</taxon>
    </lineage>
</organism>
<dbReference type="Proteomes" id="UP000516446">
    <property type="component" value="Chromosome"/>
</dbReference>
<accession>A0A7H1MN49</accession>
<dbReference type="CDD" id="cd07067">
    <property type="entry name" value="HP_PGM_like"/>
    <property type="match status" value="1"/>
</dbReference>
<dbReference type="SUPFAM" id="SSF53254">
    <property type="entry name" value="Phosphoglycerate mutase-like"/>
    <property type="match status" value="1"/>
</dbReference>
<dbReference type="EMBL" id="CP043431">
    <property type="protein sequence ID" value="QNT64885.1"/>
    <property type="molecule type" value="Genomic_DNA"/>
</dbReference>
<dbReference type="GO" id="GO:0016791">
    <property type="term" value="F:phosphatase activity"/>
    <property type="evidence" value="ECO:0007669"/>
    <property type="project" value="TreeGrafter"/>
</dbReference>
<dbReference type="RefSeq" id="WP_006845231.1">
    <property type="nucleotide sequence ID" value="NZ_CP026847.1"/>
</dbReference>
<evidence type="ECO:0000313" key="3">
    <source>
        <dbReference type="EMBL" id="QNT64885.1"/>
    </source>
</evidence>
<dbReference type="PANTHER" id="PTHR48100">
    <property type="entry name" value="BROAD-SPECIFICITY PHOSPHATASE YOR283W-RELATED"/>
    <property type="match status" value="1"/>
</dbReference>
<feature type="binding site" evidence="2">
    <location>
        <position position="59"/>
    </location>
    <ligand>
        <name>substrate</name>
    </ligand>
</feature>
<dbReference type="InterPro" id="IPR013078">
    <property type="entry name" value="His_Pase_superF_clade-1"/>
</dbReference>
<dbReference type="GO" id="GO:0005737">
    <property type="term" value="C:cytoplasm"/>
    <property type="evidence" value="ECO:0007669"/>
    <property type="project" value="TreeGrafter"/>
</dbReference>
<proteinExistence type="predicted"/>
<reference evidence="3 4" key="1">
    <citation type="submission" date="2019-08" db="EMBL/GenBank/DDBJ databases">
        <authorList>
            <person name="Chang H.C."/>
            <person name="Mun S.Y."/>
        </authorList>
    </citation>
    <scope>NUCLEOTIDE SEQUENCE [LARGE SCALE GENOMIC DNA]</scope>
    <source>
        <strain evidence="3 4">SK</strain>
    </source>
</reference>
<dbReference type="Gene3D" id="3.40.50.1240">
    <property type="entry name" value="Phosphoglycerate mutase-like"/>
    <property type="match status" value="1"/>
</dbReference>
<dbReference type="OMA" id="TEWNVAR"/>
<dbReference type="AlphaFoldDB" id="A0A7H1MN49"/>
<gene>
    <name evidence="3" type="ORF">FY536_06340</name>
</gene>
<dbReference type="PANTHER" id="PTHR48100:SF1">
    <property type="entry name" value="HISTIDINE PHOSPHATASE FAMILY PROTEIN-RELATED"/>
    <property type="match status" value="1"/>
</dbReference>
<feature type="active site" description="Proton donor/acceptor" evidence="1">
    <location>
        <position position="85"/>
    </location>
</feature>
<feature type="active site" description="Tele-phosphohistidine intermediate" evidence="1">
    <location>
        <position position="9"/>
    </location>
</feature>
<feature type="binding site" evidence="2">
    <location>
        <begin position="8"/>
        <end position="15"/>
    </location>
    <ligand>
        <name>substrate</name>
    </ligand>
</feature>
<dbReference type="SMART" id="SM00855">
    <property type="entry name" value="PGAM"/>
    <property type="match status" value="1"/>
</dbReference>
<dbReference type="InterPro" id="IPR029033">
    <property type="entry name" value="His_PPase_superfam"/>
</dbReference>
<name>A0A7H1MN49_9LACO</name>